<dbReference type="EMBL" id="JAENIM010000039">
    <property type="protein sequence ID" value="MBK1791289.1"/>
    <property type="molecule type" value="Genomic_DNA"/>
</dbReference>
<keyword evidence="12" id="KW-1185">Reference proteome</keyword>
<dbReference type="Gene3D" id="3.40.50.10210">
    <property type="match status" value="1"/>
</dbReference>
<dbReference type="PANTHER" id="PTHR43463">
    <property type="entry name" value="NICOTINATE-NUCLEOTIDE--DIMETHYLBENZIMIDAZOLE PHOSPHORIBOSYLTRANSFERASE"/>
    <property type="match status" value="1"/>
</dbReference>
<dbReference type="Gene3D" id="1.10.1610.10">
    <property type="match status" value="1"/>
</dbReference>
<evidence type="ECO:0000256" key="2">
    <source>
        <dbReference type="ARBA" id="ARBA00007110"/>
    </source>
</evidence>
<name>A0A8J7MCQ8_9BACT</name>
<evidence type="ECO:0000313" key="12">
    <source>
        <dbReference type="Proteomes" id="UP000624703"/>
    </source>
</evidence>
<evidence type="ECO:0000256" key="8">
    <source>
        <dbReference type="ARBA" id="ARBA00047340"/>
    </source>
</evidence>
<comment type="similarity">
    <text evidence="2">Belongs to the CobT family.</text>
</comment>
<dbReference type="InterPro" id="IPR003200">
    <property type="entry name" value="Nict_dMeBzImd_PRibTrfase"/>
</dbReference>
<dbReference type="PANTHER" id="PTHR43463:SF1">
    <property type="entry name" value="NICOTINATE-NUCLEOTIDE--DIMETHYLBENZIMIDAZOLE PHOSPHORIBOSYLTRANSFERASE"/>
    <property type="match status" value="1"/>
</dbReference>
<keyword evidence="7 11" id="KW-0808">Transferase</keyword>
<dbReference type="InterPro" id="IPR017846">
    <property type="entry name" value="Nict_dMeBzImd_PRibTrfase_bact"/>
</dbReference>
<dbReference type="RefSeq" id="WP_200311299.1">
    <property type="nucleotide sequence ID" value="NZ_JAENIM010000039.1"/>
</dbReference>
<dbReference type="AlphaFoldDB" id="A0A8J7MCQ8"/>
<evidence type="ECO:0000256" key="9">
    <source>
        <dbReference type="NCBIfam" id="TIGR03160"/>
    </source>
</evidence>
<dbReference type="UniPathway" id="UPA00061">
    <property type="reaction ID" value="UER00516"/>
</dbReference>
<comment type="caution">
    <text evidence="11">The sequence shown here is derived from an EMBL/GenBank/DDBJ whole genome shotgun (WGS) entry which is preliminary data.</text>
</comment>
<gene>
    <name evidence="11" type="primary">cobT</name>
    <name evidence="11" type="ORF">JIN82_09020</name>
</gene>
<proteinExistence type="inferred from homology"/>
<evidence type="ECO:0000256" key="1">
    <source>
        <dbReference type="ARBA" id="ARBA00005049"/>
    </source>
</evidence>
<sequence>MMKISADEAREQAWGRQSQLTKPPGSLGELENIAVELAGIQRTNEPVVRPAGCIIFAANHPVVANCPEVSAFPMEVTSAMVANFEAGGAASSVLCAHHGMPQVVVDVGVSIDVDGVGDLRDGKAMSMELCRQSIAAGEAAVRDMVAHSDGLKLLILGEMGIGNTTVAAALTGAVLGESAARVTGRGTGVADPSYIVKLAAVRQALENVDATSAETMLASVGGREVAAMVGAMIAAAELEIPVLVDGYIVTSAALVAVEMHASVRDVLLFAHQSREQGHQLALKSLSANALLDMNLALGEASGALVAYPMLEQACILHNKMATFEAAGIVKE</sequence>
<feature type="compositionally biased region" description="Basic and acidic residues" evidence="10">
    <location>
        <begin position="1"/>
        <end position="13"/>
    </location>
</feature>
<dbReference type="CDD" id="cd02439">
    <property type="entry name" value="DMB-PRT_CobT"/>
    <property type="match status" value="1"/>
</dbReference>
<organism evidence="11 12">
    <name type="scientific">Persicirhabdus sediminis</name>
    <dbReference type="NCBI Taxonomy" id="454144"/>
    <lineage>
        <taxon>Bacteria</taxon>
        <taxon>Pseudomonadati</taxon>
        <taxon>Verrucomicrobiota</taxon>
        <taxon>Verrucomicrobiia</taxon>
        <taxon>Verrucomicrobiales</taxon>
        <taxon>Verrucomicrobiaceae</taxon>
        <taxon>Persicirhabdus</taxon>
    </lineage>
</organism>
<protein>
    <recommendedName>
        <fullName evidence="4 9">Nicotinate-nucleotide--dimethylbenzimidazole phosphoribosyltransferase</fullName>
        <ecNumber evidence="3 9">2.4.2.21</ecNumber>
    </recommendedName>
</protein>
<accession>A0A8J7MCQ8</accession>
<dbReference type="GO" id="GO:0008939">
    <property type="term" value="F:nicotinate-nucleotide-dimethylbenzimidazole phosphoribosyltransferase activity"/>
    <property type="evidence" value="ECO:0007669"/>
    <property type="project" value="UniProtKB-UniRule"/>
</dbReference>
<keyword evidence="6 11" id="KW-0328">Glycosyltransferase</keyword>
<evidence type="ECO:0000313" key="11">
    <source>
        <dbReference type="EMBL" id="MBK1791289.1"/>
    </source>
</evidence>
<feature type="region of interest" description="Disordered" evidence="10">
    <location>
        <begin position="1"/>
        <end position="25"/>
    </location>
</feature>
<reference evidence="11" key="1">
    <citation type="submission" date="2021-01" db="EMBL/GenBank/DDBJ databases">
        <title>Modified the classification status of verrucomicrobia.</title>
        <authorList>
            <person name="Feng X."/>
        </authorList>
    </citation>
    <scope>NUCLEOTIDE SEQUENCE</scope>
    <source>
        <strain evidence="11">_KCTC 22039</strain>
    </source>
</reference>
<dbReference type="Proteomes" id="UP000624703">
    <property type="component" value="Unassembled WGS sequence"/>
</dbReference>
<comment type="pathway">
    <text evidence="1">Nucleoside biosynthesis; alpha-ribazole biosynthesis; alpha-ribazole from 5,6-dimethylbenzimidazole: step 1/2.</text>
</comment>
<keyword evidence="5" id="KW-0169">Cobalamin biosynthesis</keyword>
<comment type="catalytic activity">
    <reaction evidence="8">
        <text>5,6-dimethylbenzimidazole + nicotinate beta-D-ribonucleotide = alpha-ribazole 5'-phosphate + nicotinate + H(+)</text>
        <dbReference type="Rhea" id="RHEA:11196"/>
        <dbReference type="ChEBI" id="CHEBI:15378"/>
        <dbReference type="ChEBI" id="CHEBI:15890"/>
        <dbReference type="ChEBI" id="CHEBI:32544"/>
        <dbReference type="ChEBI" id="CHEBI:57502"/>
        <dbReference type="ChEBI" id="CHEBI:57918"/>
        <dbReference type="EC" id="2.4.2.21"/>
    </reaction>
</comment>
<dbReference type="EC" id="2.4.2.21" evidence="3 9"/>
<dbReference type="GO" id="GO:0009236">
    <property type="term" value="P:cobalamin biosynthetic process"/>
    <property type="evidence" value="ECO:0007669"/>
    <property type="project" value="UniProtKB-UniRule"/>
</dbReference>
<evidence type="ECO:0000256" key="10">
    <source>
        <dbReference type="SAM" id="MobiDB-lite"/>
    </source>
</evidence>
<dbReference type="InterPro" id="IPR023195">
    <property type="entry name" value="Nict_dMeBzImd_PRibTrfase_N"/>
</dbReference>
<evidence type="ECO:0000256" key="4">
    <source>
        <dbReference type="ARBA" id="ARBA00015486"/>
    </source>
</evidence>
<evidence type="ECO:0000256" key="6">
    <source>
        <dbReference type="ARBA" id="ARBA00022676"/>
    </source>
</evidence>
<dbReference type="InterPro" id="IPR036087">
    <property type="entry name" value="Nict_dMeBzImd_PRibTrfase_sf"/>
</dbReference>
<evidence type="ECO:0000256" key="3">
    <source>
        <dbReference type="ARBA" id="ARBA00011991"/>
    </source>
</evidence>
<evidence type="ECO:0000256" key="5">
    <source>
        <dbReference type="ARBA" id="ARBA00022573"/>
    </source>
</evidence>
<dbReference type="SUPFAM" id="SSF52733">
    <property type="entry name" value="Nicotinate mononucleotide:5,6-dimethylbenzimidazole phosphoribosyltransferase (CobT)"/>
    <property type="match status" value="1"/>
</dbReference>
<dbReference type="Pfam" id="PF02277">
    <property type="entry name" value="DBI_PRT"/>
    <property type="match status" value="1"/>
</dbReference>
<evidence type="ECO:0000256" key="7">
    <source>
        <dbReference type="ARBA" id="ARBA00022679"/>
    </source>
</evidence>
<dbReference type="NCBIfam" id="NF000996">
    <property type="entry name" value="PRK00105.1"/>
    <property type="match status" value="1"/>
</dbReference>
<dbReference type="NCBIfam" id="TIGR03160">
    <property type="entry name" value="cobT_DBIPRT"/>
    <property type="match status" value="1"/>
</dbReference>